<comment type="subunit">
    <text evidence="9">Homomultimerizes to form the nucleocapsid. Binds to viral genomic RNA.</text>
</comment>
<evidence type="ECO:0000256" key="2">
    <source>
        <dbReference type="ARBA" id="ARBA00022497"/>
    </source>
</evidence>
<keyword evidence="9" id="KW-1035">Host cytoplasm</keyword>
<keyword evidence="4 9" id="KW-0946">Virion</keyword>
<accession>A0A2Y9CYG0</accession>
<feature type="region of interest" description="Disordered" evidence="10">
    <location>
        <begin position="1"/>
        <end position="41"/>
    </location>
</feature>
<evidence type="ECO:0000313" key="12">
    <source>
        <dbReference type="Proteomes" id="UP000682788"/>
    </source>
</evidence>
<keyword evidence="7 9" id="KW-0687">Ribonucleoprotein</keyword>
<dbReference type="RefSeq" id="YP_010797742.1">
    <property type="nucleotide sequence ID" value="NC_076239.1"/>
</dbReference>
<organism evidence="11">
    <name type="scientific">Cytorhabdovirus fragariarugosus</name>
    <dbReference type="NCBI Taxonomy" id="1985706"/>
    <lineage>
        <taxon>Viruses</taxon>
        <taxon>Riboviria</taxon>
        <taxon>Orthornavirae</taxon>
        <taxon>Negarnaviricota</taxon>
        <taxon>Haploviricotina</taxon>
        <taxon>Monjiviricetes</taxon>
        <taxon>Mononegavirales</taxon>
        <taxon>Rhabdoviridae</taxon>
        <taxon>Betarhabdovirinae</taxon>
        <taxon>Alphacytorhabdovirus</taxon>
        <taxon>Alphacytorhabdovirus fragariarugosus</taxon>
    </lineage>
</organism>
<comment type="function">
    <text evidence="9">Encapsidates the genome, protecting it from nucleases. The encapsidated genomic RNA is termed the nucleocapsid (NC) and serves as template for viral transcription and replication.</text>
</comment>
<evidence type="ECO:0000256" key="1">
    <source>
        <dbReference type="ARBA" id="ARBA00014389"/>
    </source>
</evidence>
<keyword evidence="5 9" id="KW-0694">RNA-binding</keyword>
<evidence type="ECO:0000256" key="3">
    <source>
        <dbReference type="ARBA" id="ARBA00022561"/>
    </source>
</evidence>
<dbReference type="InterPro" id="IPR004902">
    <property type="entry name" value="Rhabdo_ncap_2"/>
</dbReference>
<evidence type="ECO:0000256" key="10">
    <source>
        <dbReference type="SAM" id="MobiDB-lite"/>
    </source>
</evidence>
<evidence type="ECO:0000256" key="4">
    <source>
        <dbReference type="ARBA" id="ARBA00022844"/>
    </source>
</evidence>
<evidence type="ECO:0000256" key="6">
    <source>
        <dbReference type="ARBA" id="ARBA00023086"/>
    </source>
</evidence>
<evidence type="ECO:0000256" key="7">
    <source>
        <dbReference type="ARBA" id="ARBA00023274"/>
    </source>
</evidence>
<dbReference type="GO" id="GO:0019029">
    <property type="term" value="C:helical viral capsid"/>
    <property type="evidence" value="ECO:0007669"/>
    <property type="project" value="UniProtKB-UniRule"/>
</dbReference>
<protein>
    <recommendedName>
        <fullName evidence="1 9">Nucleoprotein</fullName>
        <shortName evidence="9">NP</shortName>
        <shortName evidence="9">Protein N</shortName>
    </recommendedName>
    <alternativeName>
        <fullName evidence="8 9">Nucleocapsid protein</fullName>
    </alternativeName>
</protein>
<keyword evidence="2 9" id="KW-1139">Helical capsid protein</keyword>
<dbReference type="Pfam" id="PF03216">
    <property type="entry name" value="Rhabdo_ncap_2"/>
    <property type="match status" value="1"/>
</dbReference>
<keyword evidence="3 9" id="KW-0167">Capsid protein</keyword>
<evidence type="ECO:0000256" key="8">
    <source>
        <dbReference type="ARBA" id="ARBA00033344"/>
    </source>
</evidence>
<comment type="similarity">
    <text evidence="9">Belongs to the cytorhabdovirus nucleocapsid protein family.</text>
</comment>
<name>A0A2Y9CYG0_9RHAB</name>
<dbReference type="GO" id="GO:0030430">
    <property type="term" value="C:host cell cytoplasm"/>
    <property type="evidence" value="ECO:0007669"/>
    <property type="project" value="UniProtKB-SubCell"/>
</dbReference>
<dbReference type="GO" id="GO:0003723">
    <property type="term" value="F:RNA binding"/>
    <property type="evidence" value="ECO:0007669"/>
    <property type="project" value="UniProtKB-UniRule"/>
</dbReference>
<feature type="compositionally biased region" description="Polar residues" evidence="10">
    <location>
        <begin position="30"/>
        <end position="41"/>
    </location>
</feature>
<reference evidence="11" key="1">
    <citation type="journal article" date="2018" name="Arch. Virol.">
        <title>Complete genome sequences of two divergent isolates of strawberry crinkle virus coinfecting a single strawberry plant.</title>
        <authorList>
            <person name="Koloniuk I."/>
            <person name="Franova J."/>
            <person name="Sarkisova T."/>
            <person name="Pribylova J."/>
        </authorList>
    </citation>
    <scope>NUCLEOTIDE SEQUENCE</scope>
    <source>
        <strain evidence="11">A</strain>
    </source>
</reference>
<evidence type="ECO:0000256" key="9">
    <source>
        <dbReference type="RuleBase" id="RU369108"/>
    </source>
</evidence>
<dbReference type="Proteomes" id="UP000682788">
    <property type="component" value="Segment"/>
</dbReference>
<proteinExistence type="inferred from homology"/>
<dbReference type="GeneID" id="80535735"/>
<dbReference type="KEGG" id="vg:80535735"/>
<evidence type="ECO:0000256" key="5">
    <source>
        <dbReference type="ARBA" id="ARBA00022884"/>
    </source>
</evidence>
<dbReference type="GO" id="GO:0019013">
    <property type="term" value="C:viral nucleocapsid"/>
    <property type="evidence" value="ECO:0007669"/>
    <property type="project" value="UniProtKB-UniRule"/>
</dbReference>
<comment type="subcellular location">
    <subcellularLocation>
        <location evidence="9">Virion</location>
    </subcellularLocation>
    <subcellularLocation>
        <location evidence="9">Host cytoplasm</location>
    </subcellularLocation>
</comment>
<evidence type="ECO:0000313" key="11">
    <source>
        <dbReference type="EMBL" id="AWK49426.1"/>
    </source>
</evidence>
<keyword evidence="12" id="KW-1185">Reference proteome</keyword>
<feature type="compositionally biased region" description="Basic residues" evidence="10">
    <location>
        <begin position="1"/>
        <end position="11"/>
    </location>
</feature>
<sequence>MTTKEARRKLRAALSSSKGSGSEIPVQAVVKSSETPIPTDRNQNMRKYAELDNINVLVSRSTSEWKDSDFNTLSVYQIEHLNTDDAVLFGEAMMTAIAEDIINADTLNMMLRLAVSLRSTAATEDYMLVSPNNVLTNSITSSKPTVNNNRNASEDADPELQEMLEVEMRKNSSKSGKKKGGKKSTAADVAIKMAQRVRATPKQDNIQSDKTQQAAAYSYIAAYLMRMQCRQPEQVVGSITNVINRYNGFYDGGSDVFENLDLTVSALEKMRDVIARKPEITGTWVAWVAYNENTQKLVKQDRGLLEYLAIQVFAYQGMHVVVQVLAIHQITKIPMGLLLREMDCQMTRSAVMEIFKILRDFQPNDVHQNRSTYFRYARVWNEGYFARVQSKNCPQLLYLAAKTVKDLSPNSTSDPTQIFAVKNMSASMREVLDSVSKKLLALISQHADNDKEAGSIWKGHKFGQGQ</sequence>
<dbReference type="EMBL" id="MH129615">
    <property type="protein sequence ID" value="AWK49426.1"/>
    <property type="molecule type" value="Viral_cRNA"/>
</dbReference>
<keyword evidence="6 9" id="KW-0543">Viral nucleoprotein</keyword>
<dbReference type="GO" id="GO:1990904">
    <property type="term" value="C:ribonucleoprotein complex"/>
    <property type="evidence" value="ECO:0007669"/>
    <property type="project" value="UniProtKB-UniRule"/>
</dbReference>